<gene>
    <name evidence="1" type="ORF">MM171A00102_0047</name>
    <name evidence="2" type="ORF">MM171B00096_0050</name>
</gene>
<protein>
    <submittedName>
        <fullName evidence="1">Putative structural protein</fullName>
    </submittedName>
</protein>
<dbReference type="Gene3D" id="2.60.40.10">
    <property type="entry name" value="Immunoglobulins"/>
    <property type="match status" value="1"/>
</dbReference>
<proteinExistence type="predicted"/>
<dbReference type="EMBL" id="MT143709">
    <property type="protein sequence ID" value="QJB01488.1"/>
    <property type="molecule type" value="Genomic_DNA"/>
</dbReference>
<evidence type="ECO:0000313" key="1">
    <source>
        <dbReference type="EMBL" id="QJB01488.1"/>
    </source>
</evidence>
<name>A0A6M3M209_9ZZZZ</name>
<sequence>MTVRLTWQDNNADETGHRVYRSTTPMNVASLPAPIAELGANVLAYDDTSAPADTTCYYRVAAVKDDVLAVSSESAINTGTGETVETDL</sequence>
<dbReference type="EMBL" id="MT143896">
    <property type="protein sequence ID" value="QJH92488.1"/>
    <property type="molecule type" value="Genomic_DNA"/>
</dbReference>
<dbReference type="AlphaFoldDB" id="A0A6M3M209"/>
<organism evidence="1">
    <name type="scientific">viral metagenome</name>
    <dbReference type="NCBI Taxonomy" id="1070528"/>
    <lineage>
        <taxon>unclassified sequences</taxon>
        <taxon>metagenomes</taxon>
        <taxon>organismal metagenomes</taxon>
    </lineage>
</organism>
<accession>A0A6M3M209</accession>
<reference evidence="1" key="1">
    <citation type="submission" date="2020-03" db="EMBL/GenBank/DDBJ databases">
        <title>The deep terrestrial virosphere.</title>
        <authorList>
            <person name="Holmfeldt K."/>
            <person name="Nilsson E."/>
            <person name="Simone D."/>
            <person name="Lopez-Fernandez M."/>
            <person name="Wu X."/>
            <person name="de Brujin I."/>
            <person name="Lundin D."/>
            <person name="Andersson A."/>
            <person name="Bertilsson S."/>
            <person name="Dopson M."/>
        </authorList>
    </citation>
    <scope>NUCLEOTIDE SEQUENCE</scope>
    <source>
        <strain evidence="1">MM171A00102</strain>
        <strain evidence="2">MM171B00096</strain>
    </source>
</reference>
<dbReference type="InterPro" id="IPR013783">
    <property type="entry name" value="Ig-like_fold"/>
</dbReference>
<evidence type="ECO:0000313" key="2">
    <source>
        <dbReference type="EMBL" id="QJH92488.1"/>
    </source>
</evidence>